<dbReference type="EMBL" id="VOSW01000109">
    <property type="protein sequence ID" value="KAE8754830.1"/>
    <property type="molecule type" value="Genomic_DNA"/>
</dbReference>
<dbReference type="GO" id="GO:0022857">
    <property type="term" value="F:transmembrane transporter activity"/>
    <property type="evidence" value="ECO:0007669"/>
    <property type="project" value="InterPro"/>
</dbReference>
<dbReference type="Gene3D" id="2.40.420.20">
    <property type="match status" value="1"/>
</dbReference>
<dbReference type="InterPro" id="IPR058624">
    <property type="entry name" value="MdtA-like_HH"/>
</dbReference>
<protein>
    <submittedName>
        <fullName evidence="9">Efflux RND transporter periplasmic adaptor subunit</fullName>
    </submittedName>
</protein>
<sequence length="402" mass="42871">MSRNRLGLAIAGLAALALCAACHKAATLPAAGAIEVTVMPVTQRDTPVDFEYTAQTQSSREVEIRARVDGFLDKRLYTEGQLVHAGQTLFQMDAKPFDAALQTARGQLAQQQARLTVAKANLARVIPLAAQNALSQKDLDDATGNEKQAEAAVIAAQGQVQTAQLNLSYTTIKSPLTGLSSFARQQDGSFVTASASGLLTYVYQLDPMWVNFSVSENELLKFREEITAGRLRFPANDDFEVTVIMADGTEFPNHGHISFANPAFSTETGTFLVRASFANEKGQLRPGQFVRARVSGASRPKAILVPQRAVLQGAKSHFVWVVDNDSKAHQRVVEVGEWHGDDWFITDGLQPGERVVVDGAIRVAADVPLKIVAAPAAHAAANVPGGGGSSSTGHPSDTTAAQ</sequence>
<evidence type="ECO:0000259" key="8">
    <source>
        <dbReference type="Pfam" id="PF25967"/>
    </source>
</evidence>
<evidence type="ECO:0000256" key="4">
    <source>
        <dbReference type="SAM" id="SignalP"/>
    </source>
</evidence>
<feature type="domain" description="Multidrug resistance protein MdtA-like beta-barrel" evidence="7">
    <location>
        <begin position="207"/>
        <end position="295"/>
    </location>
</feature>
<evidence type="ECO:0000256" key="2">
    <source>
        <dbReference type="ARBA" id="ARBA00009477"/>
    </source>
</evidence>
<dbReference type="Pfam" id="PF25917">
    <property type="entry name" value="BSH_RND"/>
    <property type="match status" value="1"/>
</dbReference>
<dbReference type="RefSeq" id="WP_154566531.1">
    <property type="nucleotide sequence ID" value="NZ_JAQQFQ010000020.1"/>
</dbReference>
<feature type="domain" description="Multidrug resistance protein MdtA-like barrel-sandwich hybrid" evidence="6">
    <location>
        <begin position="60"/>
        <end position="195"/>
    </location>
</feature>
<dbReference type="InterPro" id="IPR058625">
    <property type="entry name" value="MdtA-like_BSH"/>
</dbReference>
<gene>
    <name evidence="9" type="ORF">FSO04_37515</name>
</gene>
<dbReference type="Pfam" id="PF25967">
    <property type="entry name" value="RND-MFP_C"/>
    <property type="match status" value="1"/>
</dbReference>
<evidence type="ECO:0000313" key="9">
    <source>
        <dbReference type="EMBL" id="KAE8754830.1"/>
    </source>
</evidence>
<comment type="similarity">
    <text evidence="2">Belongs to the membrane fusion protein (MFP) (TC 8.A.1) family.</text>
</comment>
<dbReference type="Pfam" id="PF25944">
    <property type="entry name" value="Beta-barrel_RND"/>
    <property type="match status" value="1"/>
</dbReference>
<comment type="caution">
    <text evidence="9">The sequence shown here is derived from an EMBL/GenBank/DDBJ whole genome shotgun (WGS) entry which is preliminary data.</text>
</comment>
<dbReference type="InterPro" id="IPR058626">
    <property type="entry name" value="MdtA-like_b-barrel"/>
</dbReference>
<evidence type="ECO:0000259" key="6">
    <source>
        <dbReference type="Pfam" id="PF25917"/>
    </source>
</evidence>
<comment type="subcellular location">
    <subcellularLocation>
        <location evidence="1">Cell envelope</location>
    </subcellularLocation>
</comment>
<dbReference type="OrthoDB" id="9783047at2"/>
<dbReference type="Pfam" id="PF25876">
    <property type="entry name" value="HH_MFP_RND"/>
    <property type="match status" value="1"/>
</dbReference>
<dbReference type="InterPro" id="IPR058627">
    <property type="entry name" value="MdtA-like_C"/>
</dbReference>
<evidence type="ECO:0000256" key="3">
    <source>
        <dbReference type="SAM" id="MobiDB-lite"/>
    </source>
</evidence>
<dbReference type="InterPro" id="IPR006143">
    <property type="entry name" value="RND_pump_MFP"/>
</dbReference>
<dbReference type="NCBIfam" id="TIGR01730">
    <property type="entry name" value="RND_mfp"/>
    <property type="match status" value="1"/>
</dbReference>
<feature type="chain" id="PRO_5026687343" evidence="4">
    <location>
        <begin position="26"/>
        <end position="402"/>
    </location>
</feature>
<dbReference type="PANTHER" id="PTHR30158">
    <property type="entry name" value="ACRA/E-RELATED COMPONENT OF DRUG EFFLUX TRANSPORTER"/>
    <property type="match status" value="1"/>
</dbReference>
<evidence type="ECO:0000259" key="5">
    <source>
        <dbReference type="Pfam" id="PF25876"/>
    </source>
</evidence>
<evidence type="ECO:0000256" key="1">
    <source>
        <dbReference type="ARBA" id="ARBA00004196"/>
    </source>
</evidence>
<accession>A0A6N6W5J1</accession>
<feature type="region of interest" description="Disordered" evidence="3">
    <location>
        <begin position="380"/>
        <end position="402"/>
    </location>
</feature>
<feature type="domain" description="Multidrug resistance protein MdtA-like alpha-helical hairpin" evidence="5">
    <location>
        <begin position="101"/>
        <end position="170"/>
    </location>
</feature>
<dbReference type="FunFam" id="2.40.420.20:FF:000001">
    <property type="entry name" value="Efflux RND transporter periplasmic adaptor subunit"/>
    <property type="match status" value="1"/>
</dbReference>
<reference evidence="9 10" key="1">
    <citation type="journal article" date="2020" name="Int. J. Syst. Evol. Microbiol.">
        <title>Paraburkholderia madseniana sp. nov., a phenolic acid-degrading bacterium isolated from acidic forest soil.</title>
        <authorList>
            <person name="Wilhelm R.C."/>
            <person name="Murphy S.J.L."/>
            <person name="Feriancek N.M."/>
            <person name="Karasz D.C."/>
            <person name="DeRito C.M."/>
            <person name="Newman J.D."/>
            <person name="Buckley D.H."/>
        </authorList>
    </citation>
    <scope>NUCLEOTIDE SEQUENCE [LARGE SCALE GENOMIC DNA]</scope>
    <source>
        <strain evidence="9 10">RP11</strain>
    </source>
</reference>
<dbReference type="GO" id="GO:0046677">
    <property type="term" value="P:response to antibiotic"/>
    <property type="evidence" value="ECO:0007669"/>
    <property type="project" value="TreeGrafter"/>
</dbReference>
<name>A0A6N6W5J1_9BURK</name>
<evidence type="ECO:0000259" key="7">
    <source>
        <dbReference type="Pfam" id="PF25944"/>
    </source>
</evidence>
<dbReference type="Gene3D" id="2.40.30.170">
    <property type="match status" value="1"/>
</dbReference>
<dbReference type="SUPFAM" id="SSF111369">
    <property type="entry name" value="HlyD-like secretion proteins"/>
    <property type="match status" value="1"/>
</dbReference>
<dbReference type="Gene3D" id="1.10.287.470">
    <property type="entry name" value="Helix hairpin bin"/>
    <property type="match status" value="1"/>
</dbReference>
<dbReference type="Proteomes" id="UP000463700">
    <property type="component" value="Unassembled WGS sequence"/>
</dbReference>
<dbReference type="AlphaFoldDB" id="A0A6N6W5J1"/>
<evidence type="ECO:0000313" key="10">
    <source>
        <dbReference type="Proteomes" id="UP000463700"/>
    </source>
</evidence>
<organism evidence="9 10">
    <name type="scientific">Paraburkholderia madseniana</name>
    <dbReference type="NCBI Taxonomy" id="2599607"/>
    <lineage>
        <taxon>Bacteria</taxon>
        <taxon>Pseudomonadati</taxon>
        <taxon>Pseudomonadota</taxon>
        <taxon>Betaproteobacteria</taxon>
        <taxon>Burkholderiales</taxon>
        <taxon>Burkholderiaceae</taxon>
        <taxon>Paraburkholderia</taxon>
    </lineage>
</organism>
<keyword evidence="4" id="KW-0732">Signal</keyword>
<proteinExistence type="inferred from homology"/>
<feature type="signal peptide" evidence="4">
    <location>
        <begin position="1"/>
        <end position="25"/>
    </location>
</feature>
<dbReference type="GO" id="GO:0005886">
    <property type="term" value="C:plasma membrane"/>
    <property type="evidence" value="ECO:0007669"/>
    <property type="project" value="UniProtKB-SubCell"/>
</dbReference>
<dbReference type="Gene3D" id="2.40.50.100">
    <property type="match status" value="1"/>
</dbReference>
<feature type="domain" description="Multidrug resistance protein MdtA-like C-terminal permuted SH3" evidence="8">
    <location>
        <begin position="302"/>
        <end position="360"/>
    </location>
</feature>